<dbReference type="GO" id="GO:0003978">
    <property type="term" value="F:UDP-glucose 4-epimerase activity"/>
    <property type="evidence" value="ECO:0007669"/>
    <property type="project" value="UniProtKB-UniRule"/>
</dbReference>
<evidence type="ECO:0000256" key="9">
    <source>
        <dbReference type="ARBA" id="ARBA00023235"/>
    </source>
</evidence>
<evidence type="ECO:0000256" key="1">
    <source>
        <dbReference type="ARBA" id="ARBA00000083"/>
    </source>
</evidence>
<dbReference type="Gene3D" id="3.90.25.10">
    <property type="entry name" value="UDP-galactose 4-epimerase, domain 1"/>
    <property type="match status" value="1"/>
</dbReference>
<protein>
    <recommendedName>
        <fullName evidence="6 11">UDP-glucose 4-epimerase</fullName>
        <ecNumber evidence="5 11">5.1.3.2</ecNumber>
    </recommendedName>
</protein>
<keyword evidence="8" id="KW-0299">Galactose metabolism</keyword>
<evidence type="ECO:0000256" key="7">
    <source>
        <dbReference type="ARBA" id="ARBA00023027"/>
    </source>
</evidence>
<evidence type="ECO:0000256" key="8">
    <source>
        <dbReference type="ARBA" id="ARBA00023144"/>
    </source>
</evidence>
<dbReference type="NCBIfam" id="TIGR01179">
    <property type="entry name" value="galE"/>
    <property type="match status" value="1"/>
</dbReference>
<dbReference type="PANTHER" id="PTHR43725">
    <property type="entry name" value="UDP-GLUCOSE 4-EPIMERASE"/>
    <property type="match status" value="1"/>
</dbReference>
<dbReference type="GO" id="GO:0033499">
    <property type="term" value="P:galactose catabolic process via UDP-galactose, Leloir pathway"/>
    <property type="evidence" value="ECO:0007669"/>
    <property type="project" value="TreeGrafter"/>
</dbReference>
<dbReference type="CDD" id="cd05247">
    <property type="entry name" value="UDP_G4E_1_SDR_e"/>
    <property type="match status" value="1"/>
</dbReference>
<name>A0AA91ZQY4_9BACI</name>
<dbReference type="InterPro" id="IPR001509">
    <property type="entry name" value="Epimerase_deHydtase"/>
</dbReference>
<organism evidence="13 14">
    <name type="scientific">Bacillus pseudomycoides</name>
    <dbReference type="NCBI Taxonomy" id="64104"/>
    <lineage>
        <taxon>Bacteria</taxon>
        <taxon>Bacillati</taxon>
        <taxon>Bacillota</taxon>
        <taxon>Bacilli</taxon>
        <taxon>Bacillales</taxon>
        <taxon>Bacillaceae</taxon>
        <taxon>Bacillus</taxon>
        <taxon>Bacillus cereus group</taxon>
    </lineage>
</organism>
<dbReference type="Pfam" id="PF01370">
    <property type="entry name" value="Epimerase"/>
    <property type="match status" value="1"/>
</dbReference>
<evidence type="ECO:0000256" key="4">
    <source>
        <dbReference type="ARBA" id="ARBA00007637"/>
    </source>
</evidence>
<evidence type="ECO:0000256" key="3">
    <source>
        <dbReference type="ARBA" id="ARBA00004947"/>
    </source>
</evidence>
<comment type="pathway">
    <text evidence="3 11">Carbohydrate metabolism; galactose metabolism.</text>
</comment>
<evidence type="ECO:0000313" key="14">
    <source>
        <dbReference type="Proteomes" id="UP000221020"/>
    </source>
</evidence>
<dbReference type="SUPFAM" id="SSF51735">
    <property type="entry name" value="NAD(P)-binding Rossmann-fold domains"/>
    <property type="match status" value="1"/>
</dbReference>
<evidence type="ECO:0000256" key="11">
    <source>
        <dbReference type="RuleBase" id="RU366046"/>
    </source>
</evidence>
<evidence type="ECO:0000256" key="2">
    <source>
        <dbReference type="ARBA" id="ARBA00001911"/>
    </source>
</evidence>
<keyword evidence="9 11" id="KW-0413">Isomerase</keyword>
<evidence type="ECO:0000256" key="10">
    <source>
        <dbReference type="ARBA" id="ARBA00023277"/>
    </source>
</evidence>
<dbReference type="RefSeq" id="WP_097895723.1">
    <property type="nucleotide sequence ID" value="NZ_NVOR01000138.1"/>
</dbReference>
<evidence type="ECO:0000313" key="13">
    <source>
        <dbReference type="EMBL" id="PED80081.1"/>
    </source>
</evidence>
<evidence type="ECO:0000256" key="5">
    <source>
        <dbReference type="ARBA" id="ARBA00013189"/>
    </source>
</evidence>
<evidence type="ECO:0000256" key="6">
    <source>
        <dbReference type="ARBA" id="ARBA00018569"/>
    </source>
</evidence>
<comment type="caution">
    <text evidence="13">The sequence shown here is derived from an EMBL/GenBank/DDBJ whole genome shotgun (WGS) entry which is preliminary data.</text>
</comment>
<gene>
    <name evidence="13" type="primary">galE</name>
    <name evidence="13" type="ORF">CON65_24635</name>
</gene>
<proteinExistence type="inferred from homology"/>
<comment type="catalytic activity">
    <reaction evidence="1 11">
        <text>UDP-alpha-D-glucose = UDP-alpha-D-galactose</text>
        <dbReference type="Rhea" id="RHEA:22168"/>
        <dbReference type="ChEBI" id="CHEBI:58885"/>
        <dbReference type="ChEBI" id="CHEBI:66914"/>
        <dbReference type="EC" id="5.1.3.2"/>
    </reaction>
</comment>
<feature type="domain" description="NAD-dependent epimerase/dehydratase" evidence="12">
    <location>
        <begin position="5"/>
        <end position="255"/>
    </location>
</feature>
<comment type="cofactor">
    <cofactor evidence="2 11">
        <name>NAD(+)</name>
        <dbReference type="ChEBI" id="CHEBI:57540"/>
    </cofactor>
</comment>
<accession>A0AA91ZQY4</accession>
<comment type="similarity">
    <text evidence="4 11">Belongs to the NAD(P)-dependent epimerase/dehydratase family.</text>
</comment>
<reference evidence="13 14" key="1">
    <citation type="submission" date="2017-09" db="EMBL/GenBank/DDBJ databases">
        <title>Large-scale bioinformatics analysis of Bacillus genomes uncovers conserved roles of natural products in bacterial physiology.</title>
        <authorList>
            <consortium name="Agbiome Team Llc"/>
            <person name="Bleich R.M."/>
            <person name="Grubbs K.J."/>
            <person name="Santa Maria K.C."/>
            <person name="Allen S.E."/>
            <person name="Farag S."/>
            <person name="Shank E.A."/>
            <person name="Bowers A."/>
        </authorList>
    </citation>
    <scope>NUCLEOTIDE SEQUENCE [LARGE SCALE GENOMIC DNA]</scope>
    <source>
        <strain evidence="13 14">AFS092012</strain>
    </source>
</reference>
<dbReference type="Proteomes" id="UP000221020">
    <property type="component" value="Unassembled WGS sequence"/>
</dbReference>
<dbReference type="InterPro" id="IPR036291">
    <property type="entry name" value="NAD(P)-bd_dom_sf"/>
</dbReference>
<keyword evidence="7 11" id="KW-0520">NAD</keyword>
<evidence type="ECO:0000259" key="12">
    <source>
        <dbReference type="Pfam" id="PF01370"/>
    </source>
</evidence>
<keyword evidence="10 11" id="KW-0119">Carbohydrate metabolism</keyword>
<sequence length="335" mass="37667">MNQTILITGGAGYIGSHTTKKMLDYGFNVIVVDDLSTGFREAVDNRAEFYQLDVTNKTEFSALLSKLQVDAVLHCAGKIIVKESMEQPFDYYNANVLGLQMVLEALVENNIKNIMFSSTASVYGDNCIHSPATENTPTSPVNPYAETKLAGEKLIHWVANRYDMKYVIFRYFNVAGAELDASNGLAMLNPTHIIPNANKTILGQNNELLIFGNDYDTKDGTCIRDYIHVLDLANAHTLGMRYLLSGNDSNLFNLGTEKGYSVLEIAQKVESVTKQTLNYRFVERRNGDPANVLANCIKAKEILGWQPQYSLEQIIKSDYEWRLKHKYSPFFSKNL</sequence>
<dbReference type="PANTHER" id="PTHR43725:SF53">
    <property type="entry name" value="UDP-ARABINOSE 4-EPIMERASE 1"/>
    <property type="match status" value="1"/>
</dbReference>
<dbReference type="EC" id="5.1.3.2" evidence="5 11"/>
<comment type="subunit">
    <text evidence="11">Homodimer.</text>
</comment>
<dbReference type="Gene3D" id="3.40.50.720">
    <property type="entry name" value="NAD(P)-binding Rossmann-like Domain"/>
    <property type="match status" value="1"/>
</dbReference>
<dbReference type="AlphaFoldDB" id="A0AA91ZQY4"/>
<dbReference type="EMBL" id="NVOR01000138">
    <property type="protein sequence ID" value="PED80081.1"/>
    <property type="molecule type" value="Genomic_DNA"/>
</dbReference>
<dbReference type="InterPro" id="IPR005886">
    <property type="entry name" value="UDP_G4E"/>
</dbReference>